<evidence type="ECO:0000313" key="2">
    <source>
        <dbReference type="Proteomes" id="UP001056120"/>
    </source>
</evidence>
<organism evidence="1 2">
    <name type="scientific">Smallanthus sonchifolius</name>
    <dbReference type="NCBI Taxonomy" id="185202"/>
    <lineage>
        <taxon>Eukaryota</taxon>
        <taxon>Viridiplantae</taxon>
        <taxon>Streptophyta</taxon>
        <taxon>Embryophyta</taxon>
        <taxon>Tracheophyta</taxon>
        <taxon>Spermatophyta</taxon>
        <taxon>Magnoliopsida</taxon>
        <taxon>eudicotyledons</taxon>
        <taxon>Gunneridae</taxon>
        <taxon>Pentapetalae</taxon>
        <taxon>asterids</taxon>
        <taxon>campanulids</taxon>
        <taxon>Asterales</taxon>
        <taxon>Asteraceae</taxon>
        <taxon>Asteroideae</taxon>
        <taxon>Heliantheae alliance</taxon>
        <taxon>Millerieae</taxon>
        <taxon>Smallanthus</taxon>
    </lineage>
</organism>
<sequence>MWLSFPSELFLDYKREKLARRSKRDTLSEKAHEQNTKRVLKQLQASLSPRRSATSCGIIRLSTKMGDVAKDLASGTLRGVAQLVVGRPFDTIKLYKLVEANHF</sequence>
<dbReference type="EMBL" id="CM042032">
    <property type="protein sequence ID" value="KAI3777815.1"/>
    <property type="molecule type" value="Genomic_DNA"/>
</dbReference>
<keyword evidence="2" id="KW-1185">Reference proteome</keyword>
<reference evidence="1 2" key="2">
    <citation type="journal article" date="2022" name="Mol. Ecol. Resour.">
        <title>The genomes of chicory, endive, great burdock and yacon provide insights into Asteraceae paleo-polyploidization history and plant inulin production.</title>
        <authorList>
            <person name="Fan W."/>
            <person name="Wang S."/>
            <person name="Wang H."/>
            <person name="Wang A."/>
            <person name="Jiang F."/>
            <person name="Liu H."/>
            <person name="Zhao H."/>
            <person name="Xu D."/>
            <person name="Zhang Y."/>
        </authorList>
    </citation>
    <scope>NUCLEOTIDE SEQUENCE [LARGE SCALE GENOMIC DNA]</scope>
    <source>
        <strain evidence="2">cv. Yunnan</strain>
        <tissue evidence="1">Leaves</tissue>
    </source>
</reference>
<accession>A0ACB9G408</accession>
<dbReference type="Proteomes" id="UP001056120">
    <property type="component" value="Linkage Group LG15"/>
</dbReference>
<proteinExistence type="predicted"/>
<gene>
    <name evidence="1" type="ORF">L1987_47618</name>
</gene>
<name>A0ACB9G408_9ASTR</name>
<evidence type="ECO:0000313" key="1">
    <source>
        <dbReference type="EMBL" id="KAI3777815.1"/>
    </source>
</evidence>
<reference evidence="2" key="1">
    <citation type="journal article" date="2022" name="Mol. Ecol. Resour.">
        <title>The genomes of chicory, endive, great burdock and yacon provide insights into Asteraceae palaeo-polyploidization history and plant inulin production.</title>
        <authorList>
            <person name="Fan W."/>
            <person name="Wang S."/>
            <person name="Wang H."/>
            <person name="Wang A."/>
            <person name="Jiang F."/>
            <person name="Liu H."/>
            <person name="Zhao H."/>
            <person name="Xu D."/>
            <person name="Zhang Y."/>
        </authorList>
    </citation>
    <scope>NUCLEOTIDE SEQUENCE [LARGE SCALE GENOMIC DNA]</scope>
    <source>
        <strain evidence="2">cv. Yunnan</strain>
    </source>
</reference>
<comment type="caution">
    <text evidence="1">The sequence shown here is derived from an EMBL/GenBank/DDBJ whole genome shotgun (WGS) entry which is preliminary data.</text>
</comment>
<protein>
    <submittedName>
        <fullName evidence="1">Uncharacterized protein</fullName>
    </submittedName>
</protein>